<comment type="caution">
    <text evidence="2">The sequence shown here is derived from an EMBL/GenBank/DDBJ whole genome shotgun (WGS) entry which is preliminary data.</text>
</comment>
<feature type="domain" description="DAGKc" evidence="1">
    <location>
        <begin position="3"/>
        <end position="131"/>
    </location>
</feature>
<reference evidence="3" key="1">
    <citation type="journal article" date="2019" name="Int. J. Syst. Evol. Microbiol.">
        <title>The Global Catalogue of Microorganisms (GCM) 10K type strain sequencing project: providing services to taxonomists for standard genome sequencing and annotation.</title>
        <authorList>
            <consortium name="The Broad Institute Genomics Platform"/>
            <consortium name="The Broad Institute Genome Sequencing Center for Infectious Disease"/>
            <person name="Wu L."/>
            <person name="Ma J."/>
        </authorList>
    </citation>
    <scope>NUCLEOTIDE SEQUENCE [LARGE SCALE GENOMIC DNA]</scope>
    <source>
        <strain evidence="3">CGMCC 4.7317</strain>
    </source>
</reference>
<proteinExistence type="predicted"/>
<dbReference type="Proteomes" id="UP001596138">
    <property type="component" value="Unassembled WGS sequence"/>
</dbReference>
<keyword evidence="2" id="KW-0418">Kinase</keyword>
<dbReference type="RefSeq" id="WP_386763834.1">
    <property type="nucleotide sequence ID" value="NZ_JBHSTI010000002.1"/>
</dbReference>
<dbReference type="GO" id="GO:0016301">
    <property type="term" value="F:kinase activity"/>
    <property type="evidence" value="ECO:0007669"/>
    <property type="project" value="UniProtKB-KW"/>
</dbReference>
<organism evidence="2 3">
    <name type="scientific">Longivirga aurantiaca</name>
    <dbReference type="NCBI Taxonomy" id="1837743"/>
    <lineage>
        <taxon>Bacteria</taxon>
        <taxon>Bacillati</taxon>
        <taxon>Actinomycetota</taxon>
        <taxon>Actinomycetes</taxon>
        <taxon>Sporichthyales</taxon>
        <taxon>Sporichthyaceae</taxon>
        <taxon>Longivirga</taxon>
    </lineage>
</organism>
<dbReference type="EC" id="2.7.1.-" evidence="2"/>
<evidence type="ECO:0000313" key="2">
    <source>
        <dbReference type="EMBL" id="MFC6236800.1"/>
    </source>
</evidence>
<dbReference type="InterPro" id="IPR045540">
    <property type="entry name" value="YegS/DAGK_C"/>
</dbReference>
<dbReference type="PROSITE" id="PS50146">
    <property type="entry name" value="DAGK"/>
    <property type="match status" value="1"/>
</dbReference>
<dbReference type="SUPFAM" id="SSF111331">
    <property type="entry name" value="NAD kinase/diacylglycerol kinase-like"/>
    <property type="match status" value="1"/>
</dbReference>
<accession>A0ABW1SY82</accession>
<gene>
    <name evidence="2" type="ORF">ACFQGU_02845</name>
</gene>
<evidence type="ECO:0000313" key="3">
    <source>
        <dbReference type="Proteomes" id="UP001596138"/>
    </source>
</evidence>
<protein>
    <submittedName>
        <fullName evidence="2">Diacylglycerol/lipid kinase family protein</fullName>
        <ecNumber evidence="2">2.7.1.-</ecNumber>
    </submittedName>
</protein>
<dbReference type="Gene3D" id="2.60.200.40">
    <property type="match status" value="1"/>
</dbReference>
<sequence>MSTVPQRPAIVVNPTKVDDGNVEAVEKAFADNGLPMPRWYGTTEDDPGEGQARQALADGADLVLAQGGDGTVRAVAAVLAGGDVPLGLLPAGTGNLLARNLDVPRSLDDAVAVVAGAGRRAVDVLELDGEPYVVMGGSGFDALLFELTSEDLKARLGWAAYLSAGIRAVRAAKAYDVEIVTDRAAMTVPAVGVVVGNVGTLTAGVQLLPDAEADDARLHIAVLTPLRLRNWAGLAWNLVLRRTPRRFQMRTLRARDVRIRWPEALPAELDGDLVDGRAELHVTIRPGALTVCVPEPG</sequence>
<keyword evidence="2" id="KW-0808">Transferase</keyword>
<keyword evidence="3" id="KW-1185">Reference proteome</keyword>
<dbReference type="EMBL" id="JBHSTI010000002">
    <property type="protein sequence ID" value="MFC6236800.1"/>
    <property type="molecule type" value="Genomic_DNA"/>
</dbReference>
<dbReference type="InterPro" id="IPR016064">
    <property type="entry name" value="NAD/diacylglycerol_kinase_sf"/>
</dbReference>
<dbReference type="Pfam" id="PF19279">
    <property type="entry name" value="YegS_C"/>
    <property type="match status" value="1"/>
</dbReference>
<dbReference type="PANTHER" id="PTHR30492:SF0">
    <property type="entry name" value="METHYLGLYOXAL SYNTHASE"/>
    <property type="match status" value="1"/>
</dbReference>
<dbReference type="InterPro" id="IPR001206">
    <property type="entry name" value="Diacylglycerol_kinase_cat_dom"/>
</dbReference>
<evidence type="ECO:0000259" key="1">
    <source>
        <dbReference type="PROSITE" id="PS50146"/>
    </source>
</evidence>
<dbReference type="InterPro" id="IPR004363">
    <property type="entry name" value="Methylgl_synth"/>
</dbReference>
<dbReference type="Gene3D" id="3.40.50.10330">
    <property type="entry name" value="Probable inorganic polyphosphate/atp-NAD kinase, domain 1"/>
    <property type="match status" value="1"/>
</dbReference>
<name>A0ABW1SY82_9ACTN</name>
<dbReference type="PANTHER" id="PTHR30492">
    <property type="entry name" value="METHYLGLYOXAL SYNTHASE"/>
    <property type="match status" value="1"/>
</dbReference>
<dbReference type="InterPro" id="IPR017438">
    <property type="entry name" value="ATP-NAD_kinase_N"/>
</dbReference>
<dbReference type="Pfam" id="PF00781">
    <property type="entry name" value="DAGK_cat"/>
    <property type="match status" value="1"/>
</dbReference>